<accession>A0A3D9DP04</accession>
<dbReference type="AlphaFoldDB" id="A0A3D9DP04"/>
<dbReference type="Pfam" id="PF00535">
    <property type="entry name" value="Glycos_transf_2"/>
    <property type="match status" value="1"/>
</dbReference>
<name>A0A3D9DP04_9FLAO</name>
<sequence>MDDQENIKLSIVIPTVGRTEELDNLLGSIEKAKLDFRYEIIIIDQNDKCFLDNIINKYNKRLPIIHEIVSFKGLSKAKNQGVKLASGKFISFPDDDSKILHDTYQNAFVEIENNNLDMVFGKCIDEKGIDSVLNFKKESTFLNQRNMLGGFVEATVISKIDILKKWNFDENMGAGCFFGAEEGYDWLYRILTEDTSLNIMYSPRIQFFHPQVLLSKGDENSLNRVFKYRCGTAYLCVKHDFRLKLKKRIWLSRIASFIYYPLNRKKASYYNVEKNALQLGKEFAKLKLNK</sequence>
<keyword evidence="2" id="KW-0808">Transferase</keyword>
<dbReference type="CDD" id="cd00761">
    <property type="entry name" value="Glyco_tranf_GTA_type"/>
    <property type="match status" value="1"/>
</dbReference>
<comment type="caution">
    <text evidence="2">The sequence shown here is derived from an EMBL/GenBank/DDBJ whole genome shotgun (WGS) entry which is preliminary data.</text>
</comment>
<protein>
    <submittedName>
        <fullName evidence="2">Glycosyltransferase family 2 protein</fullName>
    </submittedName>
</protein>
<dbReference type="OrthoDB" id="597270at2"/>
<evidence type="ECO:0000313" key="3">
    <source>
        <dbReference type="Proteomes" id="UP000257030"/>
    </source>
</evidence>
<dbReference type="InterPro" id="IPR001173">
    <property type="entry name" value="Glyco_trans_2-like"/>
</dbReference>
<dbReference type="RefSeq" id="WP_116010946.1">
    <property type="nucleotide sequence ID" value="NZ_QNUH01000003.1"/>
</dbReference>
<feature type="domain" description="Glycosyltransferase 2-like" evidence="1">
    <location>
        <begin position="10"/>
        <end position="131"/>
    </location>
</feature>
<keyword evidence="3" id="KW-1185">Reference proteome</keyword>
<dbReference type="EMBL" id="QNUH01000003">
    <property type="protein sequence ID" value="REC79699.1"/>
    <property type="molecule type" value="Genomic_DNA"/>
</dbReference>
<organism evidence="2 3">
    <name type="scientific">Chryseobacterium elymi</name>
    <dbReference type="NCBI Taxonomy" id="395936"/>
    <lineage>
        <taxon>Bacteria</taxon>
        <taxon>Pseudomonadati</taxon>
        <taxon>Bacteroidota</taxon>
        <taxon>Flavobacteriia</taxon>
        <taxon>Flavobacteriales</taxon>
        <taxon>Weeksellaceae</taxon>
        <taxon>Chryseobacterium group</taxon>
        <taxon>Chryseobacterium</taxon>
    </lineage>
</organism>
<gene>
    <name evidence="2" type="ORF">DRF60_04635</name>
</gene>
<reference evidence="2 3" key="1">
    <citation type="journal article" date="2010" name="Syst. Appl. Microbiol.">
        <title>Four new species of Chryseobacterium from the rhizosphere of coastal sand dune plants, Chryseobacterium elymi sp. nov., Chryseobacterium hagamense sp. nov., Chryseobacterium lathyri sp. nov. and Chryseobacterium rhizosphaerae sp. nov.</title>
        <authorList>
            <person name="Cho S.H."/>
            <person name="Lee K.S."/>
            <person name="Shin D.S."/>
            <person name="Han J.H."/>
            <person name="Park K.S."/>
            <person name="Lee C.H."/>
            <person name="Park K.H."/>
            <person name="Kim S.B."/>
        </authorList>
    </citation>
    <scope>NUCLEOTIDE SEQUENCE [LARGE SCALE GENOMIC DNA]</scope>
    <source>
        <strain evidence="2 3">KCTC 22547</strain>
    </source>
</reference>
<dbReference type="GO" id="GO:0016758">
    <property type="term" value="F:hexosyltransferase activity"/>
    <property type="evidence" value="ECO:0007669"/>
    <property type="project" value="UniProtKB-ARBA"/>
</dbReference>
<dbReference type="SUPFAM" id="SSF53448">
    <property type="entry name" value="Nucleotide-diphospho-sugar transferases"/>
    <property type="match status" value="1"/>
</dbReference>
<proteinExistence type="predicted"/>
<dbReference type="PANTHER" id="PTHR22916">
    <property type="entry name" value="GLYCOSYLTRANSFERASE"/>
    <property type="match status" value="1"/>
</dbReference>
<dbReference type="Proteomes" id="UP000257030">
    <property type="component" value="Unassembled WGS sequence"/>
</dbReference>
<evidence type="ECO:0000259" key="1">
    <source>
        <dbReference type="Pfam" id="PF00535"/>
    </source>
</evidence>
<dbReference type="InterPro" id="IPR029044">
    <property type="entry name" value="Nucleotide-diphossugar_trans"/>
</dbReference>
<dbReference type="Gene3D" id="3.90.550.10">
    <property type="entry name" value="Spore Coat Polysaccharide Biosynthesis Protein SpsA, Chain A"/>
    <property type="match status" value="1"/>
</dbReference>
<evidence type="ECO:0000313" key="2">
    <source>
        <dbReference type="EMBL" id="REC79699.1"/>
    </source>
</evidence>